<accession>A0A7J7ENQ0</accession>
<reference evidence="2 3" key="1">
    <citation type="journal article" date="2020" name="Mol. Biol. Evol.">
        <title>Interspecific Gene Flow and the Evolution of Specialization in Black and White Rhinoceros.</title>
        <authorList>
            <person name="Moodley Y."/>
            <person name="Westbury M.V."/>
            <person name="Russo I.M."/>
            <person name="Gopalakrishnan S."/>
            <person name="Rakotoarivelo A."/>
            <person name="Olsen R.A."/>
            <person name="Prost S."/>
            <person name="Tunstall T."/>
            <person name="Ryder O.A."/>
            <person name="Dalen L."/>
            <person name="Bruford M.W."/>
        </authorList>
    </citation>
    <scope>NUCLEOTIDE SEQUENCE [LARGE SCALE GENOMIC DNA]</scope>
    <source>
        <strain evidence="2">SBR-YM</strain>
        <tissue evidence="2">Skin</tissue>
    </source>
</reference>
<proteinExistence type="predicted"/>
<organism evidence="2 3">
    <name type="scientific">Diceros bicornis minor</name>
    <name type="common">South-central black rhinoceros</name>
    <dbReference type="NCBI Taxonomy" id="77932"/>
    <lineage>
        <taxon>Eukaryota</taxon>
        <taxon>Metazoa</taxon>
        <taxon>Chordata</taxon>
        <taxon>Craniata</taxon>
        <taxon>Vertebrata</taxon>
        <taxon>Euteleostomi</taxon>
        <taxon>Mammalia</taxon>
        <taxon>Eutheria</taxon>
        <taxon>Laurasiatheria</taxon>
        <taxon>Perissodactyla</taxon>
        <taxon>Rhinocerotidae</taxon>
        <taxon>Diceros</taxon>
    </lineage>
</organism>
<protein>
    <submittedName>
        <fullName evidence="2">Uncharacterized protein</fullName>
    </submittedName>
</protein>
<name>A0A7J7ENQ0_DICBM</name>
<sequence>MGWGEQGRGLPQESLGTVLLLYGCVPTLQDFQETQPVPYALVNNSTREHLGTLGYPEAARTLPALQPQRTPPPPAFACESPSRAEGKPSRSREENGAANL</sequence>
<feature type="compositionally biased region" description="Basic and acidic residues" evidence="1">
    <location>
        <begin position="82"/>
        <end position="100"/>
    </location>
</feature>
<comment type="caution">
    <text evidence="2">The sequence shown here is derived from an EMBL/GenBank/DDBJ whole genome shotgun (WGS) entry which is preliminary data.</text>
</comment>
<gene>
    <name evidence="2" type="ORF">HPG69_008385</name>
</gene>
<evidence type="ECO:0000313" key="2">
    <source>
        <dbReference type="EMBL" id="KAF5917313.1"/>
    </source>
</evidence>
<dbReference type="Proteomes" id="UP000551758">
    <property type="component" value="Unassembled WGS sequence"/>
</dbReference>
<feature type="region of interest" description="Disordered" evidence="1">
    <location>
        <begin position="52"/>
        <end position="100"/>
    </location>
</feature>
<dbReference type="EMBL" id="JACDTQ010002593">
    <property type="protein sequence ID" value="KAF5917313.1"/>
    <property type="molecule type" value="Genomic_DNA"/>
</dbReference>
<dbReference type="AlphaFoldDB" id="A0A7J7ENQ0"/>
<evidence type="ECO:0000313" key="3">
    <source>
        <dbReference type="Proteomes" id="UP000551758"/>
    </source>
</evidence>
<evidence type="ECO:0000256" key="1">
    <source>
        <dbReference type="SAM" id="MobiDB-lite"/>
    </source>
</evidence>
<feature type="non-terminal residue" evidence="2">
    <location>
        <position position="100"/>
    </location>
</feature>
<keyword evidence="3" id="KW-1185">Reference proteome</keyword>